<sequence length="206" mass="23435">MKKKKMWRILFILLKILLAVPLIGVFILIRGIQFFLKLCGPVVSFVCIVSAVMVSIGAAAEIILQVQGKGPGIAVIFLTMALAGGLAYIPAAGVGMAMVILEAVCSWIWKFYMGNSDSLKAFYRRPDYKWSTFSEEDRNGEGRDSEVRLHYFKGVKNLEELKKRYRALLRIYRPVKGFGEDEITRGIVKEYHYLKEKFLEENKNIS</sequence>
<dbReference type="KEGG" id="blau:DQQ01_14515"/>
<dbReference type="AlphaFoldDB" id="A0A2Z4UDM2"/>
<evidence type="ECO:0008006" key="4">
    <source>
        <dbReference type="Google" id="ProtNLM"/>
    </source>
</evidence>
<proteinExistence type="predicted"/>
<feature type="transmembrane region" description="Helical" evidence="1">
    <location>
        <begin position="42"/>
        <end position="64"/>
    </location>
</feature>
<reference evidence="3" key="1">
    <citation type="submission" date="2018-06" db="EMBL/GenBank/DDBJ databases">
        <title>Description of Blautia argi sp. nov., a new anaerobic isolated from dog feces.</title>
        <authorList>
            <person name="Chang Y.-H."/>
            <person name="Paek J."/>
            <person name="Shin Y."/>
        </authorList>
    </citation>
    <scope>NUCLEOTIDE SEQUENCE [LARGE SCALE GENOMIC DNA]</scope>
    <source>
        <strain evidence="3">KCTC 15426</strain>
    </source>
</reference>
<dbReference type="EMBL" id="CP030280">
    <property type="protein sequence ID" value="AWY99132.1"/>
    <property type="molecule type" value="Genomic_DNA"/>
</dbReference>
<keyword evidence="3" id="KW-1185">Reference proteome</keyword>
<dbReference type="Proteomes" id="UP000250003">
    <property type="component" value="Chromosome"/>
</dbReference>
<dbReference type="OrthoDB" id="2062944at2"/>
<keyword evidence="1" id="KW-0812">Transmembrane</keyword>
<protein>
    <recommendedName>
        <fullName evidence="4">J domain-containing protein</fullName>
    </recommendedName>
</protein>
<organism evidence="2 3">
    <name type="scientific">Blautia argi</name>
    <dbReference type="NCBI Taxonomy" id="1912897"/>
    <lineage>
        <taxon>Bacteria</taxon>
        <taxon>Bacillati</taxon>
        <taxon>Bacillota</taxon>
        <taxon>Clostridia</taxon>
        <taxon>Lachnospirales</taxon>
        <taxon>Lachnospiraceae</taxon>
        <taxon>Blautia</taxon>
    </lineage>
</organism>
<dbReference type="RefSeq" id="WP_111920577.1">
    <property type="nucleotide sequence ID" value="NZ_CAUWHR010000011.1"/>
</dbReference>
<gene>
    <name evidence="2" type="ORF">DQQ01_14515</name>
</gene>
<keyword evidence="1" id="KW-0472">Membrane</keyword>
<evidence type="ECO:0000313" key="2">
    <source>
        <dbReference type="EMBL" id="AWY99132.1"/>
    </source>
</evidence>
<evidence type="ECO:0000313" key="3">
    <source>
        <dbReference type="Proteomes" id="UP000250003"/>
    </source>
</evidence>
<name>A0A2Z4UDM2_9FIRM</name>
<feature type="transmembrane region" description="Helical" evidence="1">
    <location>
        <begin position="12"/>
        <end position="36"/>
    </location>
</feature>
<evidence type="ECO:0000256" key="1">
    <source>
        <dbReference type="SAM" id="Phobius"/>
    </source>
</evidence>
<accession>A0A2Z4UDM2</accession>
<feature type="transmembrane region" description="Helical" evidence="1">
    <location>
        <begin position="71"/>
        <end position="89"/>
    </location>
</feature>
<keyword evidence="1" id="KW-1133">Transmembrane helix</keyword>